<dbReference type="Pfam" id="PF05068">
    <property type="entry name" value="MtlR"/>
    <property type="match status" value="1"/>
</dbReference>
<evidence type="ECO:0000313" key="2">
    <source>
        <dbReference type="Proteomes" id="UP000184225"/>
    </source>
</evidence>
<keyword evidence="2" id="KW-1185">Reference proteome</keyword>
<proteinExistence type="predicted"/>
<organism evidence="1 2">
    <name type="scientific">Mesonia phycicola</name>
    <dbReference type="NCBI Taxonomy" id="579105"/>
    <lineage>
        <taxon>Bacteria</taxon>
        <taxon>Pseudomonadati</taxon>
        <taxon>Bacteroidota</taxon>
        <taxon>Flavobacteriia</taxon>
        <taxon>Flavobacteriales</taxon>
        <taxon>Flavobacteriaceae</taxon>
        <taxon>Mesonia</taxon>
    </lineage>
</organism>
<dbReference type="SUPFAM" id="SSF158668">
    <property type="entry name" value="MtlR-like"/>
    <property type="match status" value="1"/>
</dbReference>
<dbReference type="EMBL" id="FQYY01000019">
    <property type="protein sequence ID" value="SHJ24767.1"/>
    <property type="molecule type" value="Genomic_DNA"/>
</dbReference>
<dbReference type="STRING" id="579105.SAMN04488096_1194"/>
<dbReference type="InterPro" id="IPR038026">
    <property type="entry name" value="MtlR-like_sf"/>
</dbReference>
<dbReference type="PANTHER" id="PTHR37941:SF1">
    <property type="entry name" value="FUMARASE E-RELATED"/>
    <property type="match status" value="1"/>
</dbReference>
<dbReference type="InterPro" id="IPR007761">
    <property type="entry name" value="MtlR-like"/>
</dbReference>
<gene>
    <name evidence="1" type="ORF">SAMN04488096_1194</name>
</gene>
<dbReference type="PANTHER" id="PTHR37941">
    <property type="entry name" value="FUMARASE E-RELATED"/>
    <property type="match status" value="1"/>
</dbReference>
<dbReference type="Proteomes" id="UP000184225">
    <property type="component" value="Unassembled WGS sequence"/>
</dbReference>
<dbReference type="AlphaFoldDB" id="A0A1M6HRH3"/>
<dbReference type="GO" id="GO:0045892">
    <property type="term" value="P:negative regulation of DNA-templated transcription"/>
    <property type="evidence" value="ECO:0007669"/>
    <property type="project" value="TreeGrafter"/>
</dbReference>
<sequence>MNKVTPESILKAKLLIEVLSEKLIDVEPDLEPFLYNTARVREQLINESDRGCVILAVSFLETILTDLLKGKLIGSKKHFKNLFDFSGPLGTFSSKIKMSYSIGLISESEKTDLENIRSLRNIFAHSPNPTTLDDNEPKKIIEELKLDIRKRENDTPRRKFISVTWYIISVMGITSKLEKLKYNRTDAPIDINTEKENRQALISELKSVDKDFPF</sequence>
<accession>A0A1M6HRH3</accession>
<evidence type="ECO:0000313" key="1">
    <source>
        <dbReference type="EMBL" id="SHJ24767.1"/>
    </source>
</evidence>
<dbReference type="Gene3D" id="1.20.120.330">
    <property type="entry name" value="Nucleotidyltransferases domain 2"/>
    <property type="match status" value="1"/>
</dbReference>
<reference evidence="1 2" key="1">
    <citation type="submission" date="2016-11" db="EMBL/GenBank/DDBJ databases">
        <authorList>
            <person name="Jaros S."/>
            <person name="Januszkiewicz K."/>
            <person name="Wedrychowicz H."/>
        </authorList>
    </citation>
    <scope>NUCLEOTIDE SEQUENCE [LARGE SCALE GENOMIC DNA]</scope>
    <source>
        <strain evidence="1 2">DSM 21425</strain>
    </source>
</reference>
<protein>
    <submittedName>
        <fullName evidence="1">Mannitol repressor</fullName>
    </submittedName>
</protein>
<name>A0A1M6HRH3_9FLAO</name>